<accession>A0A8A3S8C3</accession>
<protein>
    <submittedName>
        <fullName evidence="1">Uncharacterized protein</fullName>
    </submittedName>
</protein>
<sequence length="391" mass="42503">MALLCLCIAIALLVVPAAAATTSVTVTRYCDNNYTAVDNSTTLTFQQLRNISEFQSNGDIRMQGLVTPDDWANSGLNPSDFQDGWDATESMNFKNYGAHNGTLVEDIVQHIGGMTDGSELEVADSTYPLATRHFSKTNVYTPPTGQGEMVLTWWDSVDGLVPNWGKGMRLYFYTSSDRDFSNMDMNTSFSSWYYQFADDKYSDFSGPSAKGLSVQTVDTINIYPPHRYDFATGSDTVEYAYEGGVTGLPTASNVPSATTVNTSKITAIDSDDDPYTTSVTGEYAAQRFVFTLNENATNIEKLNVTWIGTGTNAGGTNGADLYIWNGSSYEHLQGSTSSTEVSLTGEKTSSISNYVNGGNVTVLVKQKSTSDGFDASTLATDYVKFVVTHHH</sequence>
<reference evidence="1" key="2">
    <citation type="submission" date="2019-02" db="EMBL/GenBank/DDBJ databases">
        <authorList>
            <person name="Chen S.-C."/>
            <person name="Chien H.-H."/>
            <person name="Lai M.-C."/>
        </authorList>
    </citation>
    <scope>NUCLEOTIDE SEQUENCE</scope>
    <source>
        <strain evidence="1">N2F9704</strain>
    </source>
</reference>
<reference evidence="1" key="1">
    <citation type="journal article" date="2001" name="Int. J. Syst. Evol. Microbiol.">
        <title>Methanofollis aquaemaris sp. nov., a methanogen isolated from an aquaculture fish pond.</title>
        <authorList>
            <person name="Lai M.C."/>
            <person name="Chen S.C."/>
        </authorList>
    </citation>
    <scope>NUCLEOTIDE SEQUENCE</scope>
    <source>
        <strain evidence="1">N2F9704</strain>
    </source>
</reference>
<dbReference type="GeneID" id="76425112"/>
<organism evidence="1 2">
    <name type="scientific">Methanofollis aquaemaris</name>
    <dbReference type="NCBI Taxonomy" id="126734"/>
    <lineage>
        <taxon>Archaea</taxon>
        <taxon>Methanobacteriati</taxon>
        <taxon>Methanobacteriota</taxon>
        <taxon>Stenosarchaea group</taxon>
        <taxon>Methanomicrobia</taxon>
        <taxon>Methanomicrobiales</taxon>
        <taxon>Methanomicrobiaceae</taxon>
        <taxon>Methanofollis</taxon>
    </lineage>
</organism>
<dbReference type="Proteomes" id="UP001042704">
    <property type="component" value="Chromosome"/>
</dbReference>
<name>A0A8A3S8C3_9EURY</name>
<dbReference type="RefSeq" id="WP_265581118.1">
    <property type="nucleotide sequence ID" value="NZ_CP036172.1"/>
</dbReference>
<dbReference type="EMBL" id="CP036172">
    <property type="protein sequence ID" value="QSZ68173.1"/>
    <property type="molecule type" value="Genomic_DNA"/>
</dbReference>
<evidence type="ECO:0000313" key="2">
    <source>
        <dbReference type="Proteomes" id="UP001042704"/>
    </source>
</evidence>
<keyword evidence="2" id="KW-1185">Reference proteome</keyword>
<dbReference type="KEGG" id="maqe:RJ40_12050"/>
<evidence type="ECO:0000313" key="1">
    <source>
        <dbReference type="EMBL" id="QSZ68173.1"/>
    </source>
</evidence>
<dbReference type="AlphaFoldDB" id="A0A8A3S8C3"/>
<gene>
    <name evidence="1" type="ORF">RJ40_12050</name>
</gene>
<proteinExistence type="predicted"/>